<feature type="transmembrane region" description="Helical" evidence="11">
    <location>
        <begin position="32"/>
        <end position="52"/>
    </location>
</feature>
<dbReference type="Proteomes" id="UP000252893">
    <property type="component" value="Unassembled WGS sequence"/>
</dbReference>
<dbReference type="GO" id="GO:0008535">
    <property type="term" value="P:respiratory chain complex IV assembly"/>
    <property type="evidence" value="ECO:0007669"/>
    <property type="project" value="UniProtKB-UniRule"/>
</dbReference>
<comment type="function">
    <text evidence="1 10">Exerts its effect at some terminal stage of cytochrome c oxidase synthesis, probably by being involved in the insertion of the copper B into subunit I.</text>
</comment>
<dbReference type="PIRSF" id="PIRSF005413">
    <property type="entry name" value="COX11"/>
    <property type="match status" value="1"/>
</dbReference>
<sequence length="225" mass="24796">MIEKPEKTETIQENAAADTAVEQAYNQRSNRIVAISCVSFFVAMIGMAYAAVPLYQMFCQVTGYGGTTQRVEQMSDTILDQTVKVRFDANVSGGLPWDFKPVQREVTVRIGETTIINYEAKNISDRPTAGRATFNVSPDLTGSYFNKVQCFCFTDTTLAAGETMEMPVMFFVDPDIVKEKDLKGLTTITLSYTFFPLDKEPANAAVQPVTSQKKAELAAPIKPLG</sequence>
<dbReference type="InterPro" id="IPR007533">
    <property type="entry name" value="Cyt_c_oxidase_assmbl_CtaG"/>
</dbReference>
<evidence type="ECO:0000256" key="6">
    <source>
        <dbReference type="ARBA" id="ARBA00022968"/>
    </source>
</evidence>
<dbReference type="GO" id="GO:0005507">
    <property type="term" value="F:copper ion binding"/>
    <property type="evidence" value="ECO:0007669"/>
    <property type="project" value="InterPro"/>
</dbReference>
<dbReference type="RefSeq" id="WP_113942568.1">
    <property type="nucleotide sequence ID" value="NZ_JBHEEG010000003.1"/>
</dbReference>
<evidence type="ECO:0000313" key="12">
    <source>
        <dbReference type="EMBL" id="RBO98624.1"/>
    </source>
</evidence>
<keyword evidence="7 10" id="KW-1133">Transmembrane helix</keyword>
<dbReference type="OrthoDB" id="9804841at2"/>
<evidence type="ECO:0000256" key="11">
    <source>
        <dbReference type="SAM" id="Phobius"/>
    </source>
</evidence>
<dbReference type="NCBIfam" id="NF003465">
    <property type="entry name" value="PRK05089.1"/>
    <property type="match status" value="1"/>
</dbReference>
<dbReference type="Pfam" id="PF04442">
    <property type="entry name" value="CtaG_Cox11"/>
    <property type="match status" value="1"/>
</dbReference>
<dbReference type="FunFam" id="2.60.370.10:FF:000001">
    <property type="entry name" value="COX11 cytochrome c oxidase assembly homolog"/>
    <property type="match status" value="1"/>
</dbReference>
<dbReference type="GO" id="GO:0005886">
    <property type="term" value="C:plasma membrane"/>
    <property type="evidence" value="ECO:0007669"/>
    <property type="project" value="UniProtKB-SubCell"/>
</dbReference>
<keyword evidence="9 10" id="KW-0472">Membrane</keyword>
<protein>
    <recommendedName>
        <fullName evidence="4 10">Cytochrome c oxidase assembly protein CtaG</fullName>
    </recommendedName>
</protein>
<dbReference type="SUPFAM" id="SSF110111">
    <property type="entry name" value="Ctag/Cox11"/>
    <property type="match status" value="1"/>
</dbReference>
<evidence type="ECO:0000256" key="10">
    <source>
        <dbReference type="HAMAP-Rule" id="MF_00155"/>
    </source>
</evidence>
<comment type="similarity">
    <text evidence="3 10">Belongs to the COX11/CtaG family.</text>
</comment>
<organism evidence="12 13">
    <name type="scientific">Pseudochrobactrum asaccharolyticum</name>
    <dbReference type="NCBI Taxonomy" id="354351"/>
    <lineage>
        <taxon>Bacteria</taxon>
        <taxon>Pseudomonadati</taxon>
        <taxon>Pseudomonadota</taxon>
        <taxon>Alphaproteobacteria</taxon>
        <taxon>Hyphomicrobiales</taxon>
        <taxon>Brucellaceae</taxon>
        <taxon>Pseudochrobactrum</taxon>
    </lineage>
</organism>
<gene>
    <name evidence="10" type="primary">ctaG</name>
    <name evidence="12" type="ORF">DFR47_101223</name>
</gene>
<keyword evidence="10" id="KW-0997">Cell inner membrane</keyword>
<dbReference type="PANTHER" id="PTHR21320">
    <property type="entry name" value="CYTOCHROME C OXIDASE ASSEMBLY PROTEIN COX11-RELATED"/>
    <property type="match status" value="1"/>
</dbReference>
<comment type="caution">
    <text evidence="12">The sequence shown here is derived from an EMBL/GenBank/DDBJ whole genome shotgun (WGS) entry which is preliminary data.</text>
</comment>
<evidence type="ECO:0000256" key="4">
    <source>
        <dbReference type="ARBA" id="ARBA00015384"/>
    </source>
</evidence>
<keyword evidence="13" id="KW-1185">Reference proteome</keyword>
<comment type="subcellular location">
    <subcellularLocation>
        <location evidence="2 10">Cell inner membrane</location>
        <topology evidence="2 10">Single-pass type II membrane protein</topology>
        <orientation evidence="2 10">Periplasmic side</orientation>
    </subcellularLocation>
</comment>
<evidence type="ECO:0000256" key="8">
    <source>
        <dbReference type="ARBA" id="ARBA00023008"/>
    </source>
</evidence>
<proteinExistence type="inferred from homology"/>
<dbReference type="Gene3D" id="2.60.370.10">
    <property type="entry name" value="Ctag/Cox11"/>
    <property type="match status" value="1"/>
</dbReference>
<dbReference type="PANTHER" id="PTHR21320:SF3">
    <property type="entry name" value="CYTOCHROME C OXIDASE ASSEMBLY PROTEIN COX11, MITOCHONDRIAL-RELATED"/>
    <property type="match status" value="1"/>
</dbReference>
<name>A0A366EAX8_9HYPH</name>
<reference evidence="12 13" key="1">
    <citation type="submission" date="2018-06" db="EMBL/GenBank/DDBJ databases">
        <title>Genomic Encyclopedia of Type Strains, Phase IV (KMG-IV): sequencing the most valuable type-strain genomes for metagenomic binning, comparative biology and taxonomic classification.</title>
        <authorList>
            <person name="Goeker M."/>
        </authorList>
    </citation>
    <scope>NUCLEOTIDE SEQUENCE [LARGE SCALE GENOMIC DNA]</scope>
    <source>
        <strain evidence="12 13">DSM 25619</strain>
    </source>
</reference>
<evidence type="ECO:0000313" key="13">
    <source>
        <dbReference type="Proteomes" id="UP000252893"/>
    </source>
</evidence>
<dbReference type="InterPro" id="IPR023471">
    <property type="entry name" value="CtaG/Cox11_dom_sf"/>
</dbReference>
<keyword evidence="10" id="KW-1003">Cell membrane</keyword>
<dbReference type="EMBL" id="QNRH01000001">
    <property type="protein sequence ID" value="RBO98624.1"/>
    <property type="molecule type" value="Genomic_DNA"/>
</dbReference>
<evidence type="ECO:0000256" key="9">
    <source>
        <dbReference type="ARBA" id="ARBA00023136"/>
    </source>
</evidence>
<accession>A0A366EAX8</accession>
<keyword evidence="6 10" id="KW-0735">Signal-anchor</keyword>
<feature type="topological domain" description="Cytoplasmic" evidence="10">
    <location>
        <begin position="1"/>
        <end position="28"/>
    </location>
</feature>
<evidence type="ECO:0000256" key="1">
    <source>
        <dbReference type="ARBA" id="ARBA00004007"/>
    </source>
</evidence>
<evidence type="ECO:0000256" key="5">
    <source>
        <dbReference type="ARBA" id="ARBA00022692"/>
    </source>
</evidence>
<keyword evidence="5 10" id="KW-0812">Transmembrane</keyword>
<evidence type="ECO:0000256" key="3">
    <source>
        <dbReference type="ARBA" id="ARBA00009620"/>
    </source>
</evidence>
<feature type="topological domain" description="Periplasmic" evidence="10">
    <location>
        <begin position="52"/>
        <end position="225"/>
    </location>
</feature>
<keyword evidence="8 10" id="KW-0186">Copper</keyword>
<dbReference type="HAMAP" id="MF_00155">
    <property type="entry name" value="CtaG"/>
    <property type="match status" value="1"/>
</dbReference>
<evidence type="ECO:0000256" key="7">
    <source>
        <dbReference type="ARBA" id="ARBA00022989"/>
    </source>
</evidence>
<evidence type="ECO:0000256" key="2">
    <source>
        <dbReference type="ARBA" id="ARBA00004382"/>
    </source>
</evidence>
<dbReference type="AlphaFoldDB" id="A0A366EAX8"/>